<evidence type="ECO:0000256" key="5">
    <source>
        <dbReference type="ARBA" id="ARBA00022825"/>
    </source>
</evidence>
<evidence type="ECO:0000256" key="1">
    <source>
        <dbReference type="ARBA" id="ARBA00011073"/>
    </source>
</evidence>
<dbReference type="InterPro" id="IPR003137">
    <property type="entry name" value="PA_domain"/>
</dbReference>
<dbReference type="InterPro" id="IPR023828">
    <property type="entry name" value="Peptidase_S8_Ser-AS"/>
</dbReference>
<name>A0AAW1I3I5_SAPOF</name>
<feature type="active site" description="Charge relay system" evidence="6 7">
    <location>
        <position position="153"/>
    </location>
</feature>
<dbReference type="InterPro" id="IPR015500">
    <property type="entry name" value="Peptidase_S8_subtilisin-rel"/>
</dbReference>
<evidence type="ECO:0000256" key="3">
    <source>
        <dbReference type="ARBA" id="ARBA00022729"/>
    </source>
</evidence>
<keyword evidence="13" id="KW-1185">Reference proteome</keyword>
<evidence type="ECO:0000259" key="10">
    <source>
        <dbReference type="Pfam" id="PF05922"/>
    </source>
</evidence>
<comment type="caution">
    <text evidence="12">The sequence shown here is derived from an EMBL/GenBank/DDBJ whole genome shotgun (WGS) entry which is preliminary data.</text>
</comment>
<dbReference type="EMBL" id="JBDFQZ010000010">
    <property type="protein sequence ID" value="KAK9683902.1"/>
    <property type="molecule type" value="Genomic_DNA"/>
</dbReference>
<dbReference type="InterPro" id="IPR010259">
    <property type="entry name" value="S8pro/Inhibitor_I9"/>
</dbReference>
<keyword evidence="4 7" id="KW-0378">Hydrolase</keyword>
<dbReference type="Pfam" id="PF00082">
    <property type="entry name" value="Peptidase_S8"/>
    <property type="match status" value="1"/>
</dbReference>
<dbReference type="InterPro" id="IPR000209">
    <property type="entry name" value="Peptidase_S8/S53_dom"/>
</dbReference>
<keyword evidence="2 7" id="KW-0645">Protease</keyword>
<evidence type="ECO:0000256" key="7">
    <source>
        <dbReference type="PROSITE-ProRule" id="PRU01240"/>
    </source>
</evidence>
<evidence type="ECO:0000259" key="11">
    <source>
        <dbReference type="Pfam" id="PF17766"/>
    </source>
</evidence>
<evidence type="ECO:0000313" key="12">
    <source>
        <dbReference type="EMBL" id="KAK9683902.1"/>
    </source>
</evidence>
<dbReference type="PROSITE" id="PS51892">
    <property type="entry name" value="SUBTILASE"/>
    <property type="match status" value="1"/>
</dbReference>
<evidence type="ECO:0000256" key="4">
    <source>
        <dbReference type="ARBA" id="ARBA00022801"/>
    </source>
</evidence>
<dbReference type="GO" id="GO:0004252">
    <property type="term" value="F:serine-type endopeptidase activity"/>
    <property type="evidence" value="ECO:0007669"/>
    <property type="project" value="UniProtKB-UniRule"/>
</dbReference>
<feature type="domain" description="PA" evidence="9">
    <location>
        <begin position="397"/>
        <end position="470"/>
    </location>
</feature>
<dbReference type="PANTHER" id="PTHR10795">
    <property type="entry name" value="PROPROTEIN CONVERTASE SUBTILISIN/KEXIN"/>
    <property type="match status" value="1"/>
</dbReference>
<dbReference type="Proteomes" id="UP001443914">
    <property type="component" value="Unassembled WGS sequence"/>
</dbReference>
<dbReference type="CDD" id="cd02120">
    <property type="entry name" value="PA_subtilisin_like"/>
    <property type="match status" value="1"/>
</dbReference>
<keyword evidence="5 7" id="KW-0720">Serine protease</keyword>
<dbReference type="PRINTS" id="PR00723">
    <property type="entry name" value="SUBTILISIN"/>
</dbReference>
<dbReference type="Gene3D" id="2.60.40.2310">
    <property type="match status" value="1"/>
</dbReference>
<feature type="active site" description="Charge relay system" evidence="6 7">
    <location>
        <position position="220"/>
    </location>
</feature>
<dbReference type="AlphaFoldDB" id="A0AAW1I3I5"/>
<dbReference type="FunFam" id="3.40.50.200:FF:000006">
    <property type="entry name" value="Subtilisin-like protease SBT1.5"/>
    <property type="match status" value="1"/>
</dbReference>
<sequence length="773" mass="82581">MFLVSTKMVSVLLIFTIFSLLNVATFAAKQSYIVYMGAHSHGPYATLEDFEQVEFTHQNFLASYLGSHEDAKDAIFYSYKTHINGFAAILDENQAAEIAKHPEVISVFPNKGHKLHTTHSWDFMNLEKHGKTPSHSAWKKGLYGKNTIIANLDTGVWPESKSFNDKGYGPIPSKWKGFCDIEGVPCNRKLIGARFFNKGRAAYVGKSDPSLDNARDVDGHGTHTLSTAGGDFVPGARILNMTSGVAKGGSPKARVAAYKVCWKPVNGSECFDADLLAAFDTAIHDGVDVLSVSVGGSAVDYFDDGIAIGAFHAVQNGIVVVLSAGNSGPSPGTVSNVAPWMITVGASTMDREFQSFAELGNGKRFKGASLSPALPDKKLYRLITGAQAKAANASAADALLCQQNTLDHSKVKGNIVACLRGGNGRVNKGVQVSLAGGAGMILCNDESTGNEVISDPHILPATHLTYKDGVSVFAYINSTAEAYGTITHPAAALNTKPAPYVAAFSSRGPNTITPEILKPDITAPGVNVIAAYSEGVSPTDEKTDKRRFPFMVDSGTSMSCPHVSGIAGLLKTRYPKWSPAAIRSAIMTTARVKDNTGGLMKDATYEKATPFSYGAGHVQPNRALNPGLVYDLGTTDYLDFLCNLGYNKSLIKSFHGKSSYKCPKQNSEANILNLNYPSITVPGLAKPITITRKVKNVGPPGKYVASVGPIKGVSVTVVPSELEFKKIGEEKEFKVHIMPKKGTSLKGVYVFGHLTWTDGKHHVRSPIVISGGL</sequence>
<organism evidence="12 13">
    <name type="scientific">Saponaria officinalis</name>
    <name type="common">Common soapwort</name>
    <name type="synonym">Lychnis saponaria</name>
    <dbReference type="NCBI Taxonomy" id="3572"/>
    <lineage>
        <taxon>Eukaryota</taxon>
        <taxon>Viridiplantae</taxon>
        <taxon>Streptophyta</taxon>
        <taxon>Embryophyta</taxon>
        <taxon>Tracheophyta</taxon>
        <taxon>Spermatophyta</taxon>
        <taxon>Magnoliopsida</taxon>
        <taxon>eudicotyledons</taxon>
        <taxon>Gunneridae</taxon>
        <taxon>Pentapetalae</taxon>
        <taxon>Caryophyllales</taxon>
        <taxon>Caryophyllaceae</taxon>
        <taxon>Caryophylleae</taxon>
        <taxon>Saponaria</taxon>
    </lineage>
</organism>
<feature type="domain" description="Subtilisin-like protease fibronectin type-III" evidence="11">
    <location>
        <begin position="673"/>
        <end position="769"/>
    </location>
</feature>
<evidence type="ECO:0000256" key="2">
    <source>
        <dbReference type="ARBA" id="ARBA00022670"/>
    </source>
</evidence>
<dbReference type="InterPro" id="IPR037045">
    <property type="entry name" value="S8pro/Inhibitor_I9_sf"/>
</dbReference>
<dbReference type="PROSITE" id="PS00138">
    <property type="entry name" value="SUBTILASE_SER"/>
    <property type="match status" value="1"/>
</dbReference>
<evidence type="ECO:0000313" key="13">
    <source>
        <dbReference type="Proteomes" id="UP001443914"/>
    </source>
</evidence>
<keyword evidence="3" id="KW-0732">Signal</keyword>
<dbReference type="Pfam" id="PF05922">
    <property type="entry name" value="Inhibitor_I9"/>
    <property type="match status" value="1"/>
</dbReference>
<dbReference type="FunFam" id="3.30.70.80:FF:000002">
    <property type="entry name" value="Subtilisin-like protease SBT5.3"/>
    <property type="match status" value="1"/>
</dbReference>
<proteinExistence type="inferred from homology"/>
<gene>
    <name evidence="12" type="ORF">RND81_10G173700</name>
</gene>
<dbReference type="Gene3D" id="3.30.70.80">
    <property type="entry name" value="Peptidase S8 propeptide/proteinase inhibitor I9"/>
    <property type="match status" value="1"/>
</dbReference>
<dbReference type="InterPro" id="IPR036852">
    <property type="entry name" value="Peptidase_S8/S53_dom_sf"/>
</dbReference>
<protein>
    <submittedName>
        <fullName evidence="12">Uncharacterized protein</fullName>
    </submittedName>
</protein>
<feature type="domain" description="Peptidase S8/S53" evidence="8">
    <location>
        <begin position="144"/>
        <end position="616"/>
    </location>
</feature>
<dbReference type="InterPro" id="IPR045051">
    <property type="entry name" value="SBT"/>
</dbReference>
<evidence type="ECO:0000256" key="6">
    <source>
        <dbReference type="PIRSR" id="PIRSR615500-1"/>
    </source>
</evidence>
<evidence type="ECO:0000259" key="8">
    <source>
        <dbReference type="Pfam" id="PF00082"/>
    </source>
</evidence>
<feature type="active site" description="Charge relay system" evidence="6 7">
    <location>
        <position position="557"/>
    </location>
</feature>
<dbReference type="InterPro" id="IPR041469">
    <property type="entry name" value="Subtilisin-like_FN3"/>
</dbReference>
<accession>A0AAW1I3I5</accession>
<dbReference type="CDD" id="cd04852">
    <property type="entry name" value="Peptidases_S8_3"/>
    <property type="match status" value="1"/>
</dbReference>
<dbReference type="Gene3D" id="3.50.30.30">
    <property type="match status" value="1"/>
</dbReference>
<dbReference type="Gene3D" id="3.40.50.200">
    <property type="entry name" value="Peptidase S8/S53 domain"/>
    <property type="match status" value="1"/>
</dbReference>
<dbReference type="GO" id="GO:0006508">
    <property type="term" value="P:proteolysis"/>
    <property type="evidence" value="ECO:0007669"/>
    <property type="project" value="UniProtKB-KW"/>
</dbReference>
<dbReference type="FunFam" id="2.60.40.2310:FF:000001">
    <property type="entry name" value="Subtilisin-like protease SBT1.5"/>
    <property type="match status" value="1"/>
</dbReference>
<evidence type="ECO:0000259" key="9">
    <source>
        <dbReference type="Pfam" id="PF02225"/>
    </source>
</evidence>
<dbReference type="Pfam" id="PF02225">
    <property type="entry name" value="PA"/>
    <property type="match status" value="1"/>
</dbReference>
<dbReference type="Pfam" id="PF17766">
    <property type="entry name" value="fn3_6"/>
    <property type="match status" value="1"/>
</dbReference>
<dbReference type="FunFam" id="3.50.30.30:FF:000005">
    <property type="entry name" value="subtilisin-like protease SBT1.5"/>
    <property type="match status" value="1"/>
</dbReference>
<dbReference type="InterPro" id="IPR034197">
    <property type="entry name" value="Peptidases_S8_3"/>
</dbReference>
<comment type="similarity">
    <text evidence="1 7">Belongs to the peptidase S8 family.</text>
</comment>
<feature type="domain" description="Inhibitor I9" evidence="10">
    <location>
        <begin position="31"/>
        <end position="116"/>
    </location>
</feature>
<reference evidence="12" key="1">
    <citation type="submission" date="2024-03" db="EMBL/GenBank/DDBJ databases">
        <title>WGS assembly of Saponaria officinalis var. Norfolk2.</title>
        <authorList>
            <person name="Jenkins J."/>
            <person name="Shu S."/>
            <person name="Grimwood J."/>
            <person name="Barry K."/>
            <person name="Goodstein D."/>
            <person name="Schmutz J."/>
            <person name="Leebens-Mack J."/>
            <person name="Osbourn A."/>
        </authorList>
    </citation>
    <scope>NUCLEOTIDE SEQUENCE [LARGE SCALE GENOMIC DNA]</scope>
    <source>
        <strain evidence="12">JIC</strain>
    </source>
</reference>
<dbReference type="SUPFAM" id="SSF52743">
    <property type="entry name" value="Subtilisin-like"/>
    <property type="match status" value="1"/>
</dbReference>